<feature type="compositionally biased region" description="Basic and acidic residues" evidence="1">
    <location>
        <begin position="41"/>
        <end position="55"/>
    </location>
</feature>
<proteinExistence type="predicted"/>
<organism evidence="3 4">
    <name type="scientific">Carnegiea gigantea</name>
    <dbReference type="NCBI Taxonomy" id="171969"/>
    <lineage>
        <taxon>Eukaryota</taxon>
        <taxon>Viridiplantae</taxon>
        <taxon>Streptophyta</taxon>
        <taxon>Embryophyta</taxon>
        <taxon>Tracheophyta</taxon>
        <taxon>Spermatophyta</taxon>
        <taxon>Magnoliopsida</taxon>
        <taxon>eudicotyledons</taxon>
        <taxon>Gunneridae</taxon>
        <taxon>Pentapetalae</taxon>
        <taxon>Caryophyllales</taxon>
        <taxon>Cactineae</taxon>
        <taxon>Cactaceae</taxon>
        <taxon>Cactoideae</taxon>
        <taxon>Echinocereeae</taxon>
        <taxon>Carnegiea</taxon>
    </lineage>
</organism>
<sequence length="516" mass="59901">MDENIDWQSSQEEQQLDEEEREQEQEGEEQESSQEQEVDNEAGKGGHYNDRPTKRSKNCLDRISELPDSVLTYILSLLPTRDAVKTSALSKRWRHTWALISSLIYLCNTHESLSKFIEFVDATLILHRSSKISKFVLLLTSRDRLMDSKFQLWVHAAVIKEVEELSIKFNTFNYWLPQSLYLCNSLTKLSLSNCWIAPNDSTVDWRLLKHLTITNAPLEGGVLQKLLTGSPLLETLKLKNCKGFDQIDINSQRLRRLVINGYIYNSISDHRCLEISAPSLQSLEILGSMDMKKCRLKNVSSLFHASLTFYMSSMYDYSESDEEADFARVEDLRNMVRDLMERVRHVQHITIGTWIVQALSRCELDCLPSSILMYKCLVLKIDLCEHELPGIASLLRSSPVLERLVIDLLLMPEDGQILHFEDMVFFGGKNYWTSKQDMFSQSLKIVEISGFSEFMPEFVRFVLHYAKALEKLVIKREIRFNEEHWVRYFGQDNFFKVVQQLLSFPRSSAHAQILLL</sequence>
<dbReference type="Gene3D" id="1.20.1280.50">
    <property type="match status" value="1"/>
</dbReference>
<dbReference type="InterPro" id="IPR001810">
    <property type="entry name" value="F-box_dom"/>
</dbReference>
<evidence type="ECO:0000313" key="3">
    <source>
        <dbReference type="EMBL" id="KAJ8427431.1"/>
    </source>
</evidence>
<keyword evidence="4" id="KW-1185">Reference proteome</keyword>
<dbReference type="AlphaFoldDB" id="A0A9Q1JN47"/>
<dbReference type="InterPro" id="IPR006566">
    <property type="entry name" value="FBD"/>
</dbReference>
<dbReference type="InterPro" id="IPR053781">
    <property type="entry name" value="F-box_AtFBL13-like"/>
</dbReference>
<evidence type="ECO:0000313" key="4">
    <source>
        <dbReference type="Proteomes" id="UP001153076"/>
    </source>
</evidence>
<evidence type="ECO:0000256" key="1">
    <source>
        <dbReference type="SAM" id="MobiDB-lite"/>
    </source>
</evidence>
<protein>
    <recommendedName>
        <fullName evidence="2">F-box domain-containing protein</fullName>
    </recommendedName>
</protein>
<name>A0A9Q1JN47_9CARY</name>
<gene>
    <name evidence="3" type="ORF">Cgig2_019043</name>
</gene>
<dbReference type="InterPro" id="IPR055357">
    <property type="entry name" value="LRR_At1g61320_AtMIF1"/>
</dbReference>
<feature type="domain" description="F-box" evidence="2">
    <location>
        <begin position="60"/>
        <end position="116"/>
    </location>
</feature>
<dbReference type="PROSITE" id="PS50181">
    <property type="entry name" value="FBOX"/>
    <property type="match status" value="1"/>
</dbReference>
<dbReference type="EMBL" id="JAKOGI010001146">
    <property type="protein sequence ID" value="KAJ8427431.1"/>
    <property type="molecule type" value="Genomic_DNA"/>
</dbReference>
<dbReference type="SUPFAM" id="SSF52047">
    <property type="entry name" value="RNI-like"/>
    <property type="match status" value="1"/>
</dbReference>
<dbReference type="PANTHER" id="PTHR31900:SF32">
    <property type="entry name" value="F-BOX_RNI_FBD-LIKE DOMAIN PROTEIN"/>
    <property type="match status" value="1"/>
</dbReference>
<dbReference type="Proteomes" id="UP001153076">
    <property type="component" value="Unassembled WGS sequence"/>
</dbReference>
<dbReference type="Gene3D" id="3.80.10.10">
    <property type="entry name" value="Ribonuclease Inhibitor"/>
    <property type="match status" value="1"/>
</dbReference>
<evidence type="ECO:0000259" key="2">
    <source>
        <dbReference type="PROSITE" id="PS50181"/>
    </source>
</evidence>
<dbReference type="InterPro" id="IPR032675">
    <property type="entry name" value="LRR_dom_sf"/>
</dbReference>
<dbReference type="InterPro" id="IPR036047">
    <property type="entry name" value="F-box-like_dom_sf"/>
</dbReference>
<reference evidence="3" key="1">
    <citation type="submission" date="2022-04" db="EMBL/GenBank/DDBJ databases">
        <title>Carnegiea gigantea Genome sequencing and assembly v2.</title>
        <authorList>
            <person name="Copetti D."/>
            <person name="Sanderson M.J."/>
            <person name="Burquez A."/>
            <person name="Wojciechowski M.F."/>
        </authorList>
    </citation>
    <scope>NUCLEOTIDE SEQUENCE</scope>
    <source>
        <strain evidence="3">SGP5-SGP5p</strain>
        <tissue evidence="3">Aerial part</tissue>
    </source>
</reference>
<feature type="compositionally biased region" description="Acidic residues" evidence="1">
    <location>
        <begin position="14"/>
        <end position="40"/>
    </location>
</feature>
<dbReference type="OrthoDB" id="1939276at2759"/>
<dbReference type="SMART" id="SM00579">
    <property type="entry name" value="FBD"/>
    <property type="match status" value="1"/>
</dbReference>
<comment type="caution">
    <text evidence="3">The sequence shown here is derived from an EMBL/GenBank/DDBJ whole genome shotgun (WGS) entry which is preliminary data.</text>
</comment>
<dbReference type="Pfam" id="PF23622">
    <property type="entry name" value="LRR_At1g61320_AtMIF1"/>
    <property type="match status" value="1"/>
</dbReference>
<feature type="region of interest" description="Disordered" evidence="1">
    <location>
        <begin position="1"/>
        <end position="55"/>
    </location>
</feature>
<dbReference type="InterPro" id="IPR050232">
    <property type="entry name" value="FBL13/AtMIF1-like"/>
</dbReference>
<dbReference type="Pfam" id="PF00646">
    <property type="entry name" value="F-box"/>
    <property type="match status" value="1"/>
</dbReference>
<accession>A0A9Q1JN47</accession>
<dbReference type="SMART" id="SM00256">
    <property type="entry name" value="FBOX"/>
    <property type="match status" value="1"/>
</dbReference>
<dbReference type="SUPFAM" id="SSF81383">
    <property type="entry name" value="F-box domain"/>
    <property type="match status" value="1"/>
</dbReference>
<dbReference type="PANTHER" id="PTHR31900">
    <property type="entry name" value="F-BOX/RNI SUPERFAMILY PROTEIN-RELATED"/>
    <property type="match status" value="1"/>
</dbReference>
<dbReference type="CDD" id="cd22160">
    <property type="entry name" value="F-box_AtFBL13-like"/>
    <property type="match status" value="1"/>
</dbReference>